<dbReference type="PANTHER" id="PTHR43747:SF4">
    <property type="entry name" value="FLAVIN-DEPENDENT TRYPTOPHAN HALOGENASE"/>
    <property type="match status" value="1"/>
</dbReference>
<organism evidence="1 2">
    <name type="scientific">Paraglaciecola aquimarina</name>
    <dbReference type="NCBI Taxonomy" id="1235557"/>
    <lineage>
        <taxon>Bacteria</taxon>
        <taxon>Pseudomonadati</taxon>
        <taxon>Pseudomonadota</taxon>
        <taxon>Gammaproteobacteria</taxon>
        <taxon>Alteromonadales</taxon>
        <taxon>Alteromonadaceae</taxon>
        <taxon>Paraglaciecola</taxon>
    </lineage>
</organism>
<dbReference type="Gene3D" id="3.50.50.60">
    <property type="entry name" value="FAD/NAD(P)-binding domain"/>
    <property type="match status" value="1"/>
</dbReference>
<dbReference type="SUPFAM" id="SSF51905">
    <property type="entry name" value="FAD/NAD(P)-binding domain"/>
    <property type="match status" value="1"/>
</dbReference>
<dbReference type="EMBL" id="JAWDIO010000002">
    <property type="protein sequence ID" value="MDU0352747.1"/>
    <property type="molecule type" value="Genomic_DNA"/>
</dbReference>
<protein>
    <submittedName>
        <fullName evidence="1">Tryptophan halogenase family protein</fullName>
    </submittedName>
</protein>
<keyword evidence="2" id="KW-1185">Reference proteome</keyword>
<comment type="caution">
    <text evidence="1">The sequence shown here is derived from an EMBL/GenBank/DDBJ whole genome shotgun (WGS) entry which is preliminary data.</text>
</comment>
<dbReference type="PANTHER" id="PTHR43747">
    <property type="entry name" value="FAD-BINDING PROTEIN"/>
    <property type="match status" value="1"/>
</dbReference>
<sequence>MKRQKVVILGGGSAGWMTAASLSRFLCSKQYEIVLVESEKIGTVGVGEATLPHLRSFNQLLGIDENEFMRETGATYKLAIQFPGWGKQESSYFHPFGLSGHDIQGVDFHHYWLRLNKLGKAKAFDQYSIAVEAAQQNKFSYPSDNPNDIQSNYGYAFHLDASLYAKYLRKFAETNGVTRFEGKVQQVLLHTEKHQYANIGDVASLLLASGQKIDGDLFIDCSGFIGLIIEKALKTGYEDWTHWLPCDRAIAVPTERTNTPSIHKSQR</sequence>
<evidence type="ECO:0000313" key="1">
    <source>
        <dbReference type="EMBL" id="MDU0352747.1"/>
    </source>
</evidence>
<gene>
    <name evidence="1" type="ORF">RS130_01370</name>
</gene>
<dbReference type="InterPro" id="IPR036188">
    <property type="entry name" value="FAD/NAD-bd_sf"/>
</dbReference>
<evidence type="ECO:0000313" key="2">
    <source>
        <dbReference type="Proteomes" id="UP001247805"/>
    </source>
</evidence>
<name>A0ABU3SRY9_9ALTE</name>
<accession>A0ABU3SRY9</accession>
<dbReference type="InterPro" id="IPR006905">
    <property type="entry name" value="Flavin_halogenase"/>
</dbReference>
<dbReference type="Pfam" id="PF04820">
    <property type="entry name" value="Trp_halogenase"/>
    <property type="match status" value="1"/>
</dbReference>
<reference evidence="1 2" key="1">
    <citation type="submission" date="2023-10" db="EMBL/GenBank/DDBJ databases">
        <title>Glaciecola aquimarina strain GGW-M5 nov., isolated from a coastal seawater.</title>
        <authorList>
            <person name="Bayburt H."/>
            <person name="Kim J.M."/>
            <person name="Choi B.J."/>
            <person name="Jeon C.O."/>
        </authorList>
    </citation>
    <scope>NUCLEOTIDE SEQUENCE [LARGE SCALE GENOMIC DNA]</scope>
    <source>
        <strain evidence="1 2">KCTC 32108</strain>
    </source>
</reference>
<dbReference type="InterPro" id="IPR050816">
    <property type="entry name" value="Flavin-dep_Halogenase_NPB"/>
</dbReference>
<dbReference type="Proteomes" id="UP001247805">
    <property type="component" value="Unassembled WGS sequence"/>
</dbReference>
<proteinExistence type="predicted"/>